<dbReference type="EMBL" id="BKCJ010000946">
    <property type="protein sequence ID" value="GEU37569.1"/>
    <property type="molecule type" value="Genomic_DNA"/>
</dbReference>
<protein>
    <submittedName>
        <fullName evidence="1">Uncharacterized protein</fullName>
    </submittedName>
</protein>
<dbReference type="Pfam" id="PF04827">
    <property type="entry name" value="Plant_tran"/>
    <property type="match status" value="1"/>
</dbReference>
<accession>A0A6L2JLN3</accession>
<gene>
    <name evidence="1" type="ORF">Tci_009547</name>
</gene>
<organism evidence="1">
    <name type="scientific">Tanacetum cinerariifolium</name>
    <name type="common">Dalmatian daisy</name>
    <name type="synonym">Chrysanthemum cinerariifolium</name>
    <dbReference type="NCBI Taxonomy" id="118510"/>
    <lineage>
        <taxon>Eukaryota</taxon>
        <taxon>Viridiplantae</taxon>
        <taxon>Streptophyta</taxon>
        <taxon>Embryophyta</taxon>
        <taxon>Tracheophyta</taxon>
        <taxon>Spermatophyta</taxon>
        <taxon>Magnoliopsida</taxon>
        <taxon>eudicotyledons</taxon>
        <taxon>Gunneridae</taxon>
        <taxon>Pentapetalae</taxon>
        <taxon>asterids</taxon>
        <taxon>campanulids</taxon>
        <taxon>Asterales</taxon>
        <taxon>Asteraceae</taxon>
        <taxon>Asteroideae</taxon>
        <taxon>Anthemideae</taxon>
        <taxon>Anthemidinae</taxon>
        <taxon>Tanacetum</taxon>
    </lineage>
</organism>
<evidence type="ECO:0000313" key="1">
    <source>
        <dbReference type="EMBL" id="GEU37569.1"/>
    </source>
</evidence>
<sequence length="134" mass="15367">MAYGAVPDTLDEYMQMGATTARKSLQLFCKAIMELYGWPWENCPTAFKAQLCRDDHGPDPFILLEAIASNDLWIWHAGEAISFEFFQEEQHRDDDPVRTHQESVEVTGEIINRTTHLSLKADLVEHIVGHENQH</sequence>
<comment type="caution">
    <text evidence="1">The sequence shown here is derived from an EMBL/GenBank/DDBJ whole genome shotgun (WGS) entry which is preliminary data.</text>
</comment>
<name>A0A6L2JLN3_TANCI</name>
<proteinExistence type="predicted"/>
<dbReference type="AlphaFoldDB" id="A0A6L2JLN3"/>
<dbReference type="InterPro" id="IPR006912">
    <property type="entry name" value="Harbinger_derived_prot"/>
</dbReference>
<reference evidence="1" key="1">
    <citation type="journal article" date="2019" name="Sci. Rep.">
        <title>Draft genome of Tanacetum cinerariifolium, the natural source of mosquito coil.</title>
        <authorList>
            <person name="Yamashiro T."/>
            <person name="Shiraishi A."/>
            <person name="Satake H."/>
            <person name="Nakayama K."/>
        </authorList>
    </citation>
    <scope>NUCLEOTIDE SEQUENCE</scope>
</reference>